<proteinExistence type="inferred from homology"/>
<evidence type="ECO:0000313" key="10">
    <source>
        <dbReference type="Proteomes" id="UP001249851"/>
    </source>
</evidence>
<evidence type="ECO:0000256" key="2">
    <source>
        <dbReference type="ARBA" id="ARBA00004123"/>
    </source>
</evidence>
<keyword evidence="5" id="KW-0479">Metal-binding</keyword>
<keyword evidence="4" id="KW-0540">Nuclease</keyword>
<dbReference type="Pfam" id="PF13359">
    <property type="entry name" value="DDE_Tnp_4"/>
    <property type="match status" value="1"/>
</dbReference>
<dbReference type="GO" id="GO:0004518">
    <property type="term" value="F:nuclease activity"/>
    <property type="evidence" value="ECO:0007669"/>
    <property type="project" value="UniProtKB-KW"/>
</dbReference>
<dbReference type="InterPro" id="IPR027806">
    <property type="entry name" value="HARBI1_dom"/>
</dbReference>
<comment type="similarity">
    <text evidence="3">Belongs to the HARBI1 family.</text>
</comment>
<evidence type="ECO:0000256" key="6">
    <source>
        <dbReference type="ARBA" id="ARBA00022801"/>
    </source>
</evidence>
<keyword evidence="7" id="KW-0539">Nucleus</keyword>
<dbReference type="AlphaFoldDB" id="A0AAD9Q116"/>
<dbReference type="PANTHER" id="PTHR22930:SF85">
    <property type="entry name" value="GH03217P-RELATED"/>
    <property type="match status" value="1"/>
</dbReference>
<comment type="subcellular location">
    <subcellularLocation>
        <location evidence="2">Nucleus</location>
    </subcellularLocation>
</comment>
<dbReference type="InterPro" id="IPR045249">
    <property type="entry name" value="HARBI1-like"/>
</dbReference>
<evidence type="ECO:0000259" key="8">
    <source>
        <dbReference type="Pfam" id="PF13359"/>
    </source>
</evidence>
<dbReference type="Proteomes" id="UP001249851">
    <property type="component" value="Unassembled WGS sequence"/>
</dbReference>
<evidence type="ECO:0000313" key="9">
    <source>
        <dbReference type="EMBL" id="KAK2552810.1"/>
    </source>
</evidence>
<comment type="caution">
    <text evidence="9">The sequence shown here is derived from an EMBL/GenBank/DDBJ whole genome shotgun (WGS) entry which is preliminary data.</text>
</comment>
<dbReference type="PANTHER" id="PTHR22930">
    <property type="match status" value="1"/>
</dbReference>
<accession>A0AAD9Q116</accession>
<reference evidence="9" key="1">
    <citation type="journal article" date="2023" name="G3 (Bethesda)">
        <title>Whole genome assembly and annotation of the endangered Caribbean coral Acropora cervicornis.</title>
        <authorList>
            <person name="Selwyn J.D."/>
            <person name="Vollmer S.V."/>
        </authorList>
    </citation>
    <scope>NUCLEOTIDE SEQUENCE</scope>
    <source>
        <strain evidence="9">K2</strain>
    </source>
</reference>
<evidence type="ECO:0000256" key="1">
    <source>
        <dbReference type="ARBA" id="ARBA00001968"/>
    </source>
</evidence>
<reference evidence="9" key="2">
    <citation type="journal article" date="2023" name="Science">
        <title>Genomic signatures of disease resistance in endangered staghorn corals.</title>
        <authorList>
            <person name="Vollmer S.V."/>
            <person name="Selwyn J.D."/>
            <person name="Despard B.A."/>
            <person name="Roesel C.L."/>
        </authorList>
    </citation>
    <scope>NUCLEOTIDE SEQUENCE</scope>
    <source>
        <strain evidence="9">K2</strain>
    </source>
</reference>
<keyword evidence="10" id="KW-1185">Reference proteome</keyword>
<organism evidence="9 10">
    <name type="scientific">Acropora cervicornis</name>
    <name type="common">Staghorn coral</name>
    <dbReference type="NCBI Taxonomy" id="6130"/>
    <lineage>
        <taxon>Eukaryota</taxon>
        <taxon>Metazoa</taxon>
        <taxon>Cnidaria</taxon>
        <taxon>Anthozoa</taxon>
        <taxon>Hexacorallia</taxon>
        <taxon>Scleractinia</taxon>
        <taxon>Astrocoeniina</taxon>
        <taxon>Acroporidae</taxon>
        <taxon>Acropora</taxon>
    </lineage>
</organism>
<evidence type="ECO:0000256" key="3">
    <source>
        <dbReference type="ARBA" id="ARBA00006958"/>
    </source>
</evidence>
<evidence type="ECO:0000256" key="4">
    <source>
        <dbReference type="ARBA" id="ARBA00022722"/>
    </source>
</evidence>
<name>A0AAD9Q116_ACRCE</name>
<dbReference type="GO" id="GO:0016787">
    <property type="term" value="F:hydrolase activity"/>
    <property type="evidence" value="ECO:0007669"/>
    <property type="project" value="UniProtKB-KW"/>
</dbReference>
<evidence type="ECO:0000256" key="7">
    <source>
        <dbReference type="ARBA" id="ARBA00023242"/>
    </source>
</evidence>
<comment type="cofactor">
    <cofactor evidence="1">
        <name>a divalent metal cation</name>
        <dbReference type="ChEBI" id="CHEBI:60240"/>
    </cofactor>
</comment>
<dbReference type="GO" id="GO:0005634">
    <property type="term" value="C:nucleus"/>
    <property type="evidence" value="ECO:0007669"/>
    <property type="project" value="UniProtKB-SubCell"/>
</dbReference>
<gene>
    <name evidence="9" type="ORF">P5673_025977</name>
</gene>
<protein>
    <submittedName>
        <fullName evidence="9">Protein ALP1-like</fullName>
    </submittedName>
</protein>
<keyword evidence="6" id="KW-0378">Hydrolase</keyword>
<evidence type="ECO:0000256" key="5">
    <source>
        <dbReference type="ARBA" id="ARBA00022723"/>
    </source>
</evidence>
<sequence length="230" mass="26046">MVPRGQDLREVMGLYKDKWGFPACAGAIDGIHIPIQTPVENHTDYVNRKSYHSILMQAVVDARYLFRDVVIGWPGSVHDARVLSNSELYNLGLQGKLFDPSITERVLGVDLNPVILGDPAYPLLNWLVKGYPENQNTPNWQCNFNYRLSRARMTVENTFASCILHNICELRRDDFLENWLDEVQASVHQPDNITLTGENDEAESDAASIRDVLAQFFLTAEGSYIGYGRE</sequence>
<dbReference type="EMBL" id="JARQWQ010000083">
    <property type="protein sequence ID" value="KAK2552810.1"/>
    <property type="molecule type" value="Genomic_DNA"/>
</dbReference>
<dbReference type="GO" id="GO:0046872">
    <property type="term" value="F:metal ion binding"/>
    <property type="evidence" value="ECO:0007669"/>
    <property type="project" value="UniProtKB-KW"/>
</dbReference>
<feature type="domain" description="DDE Tnp4" evidence="8">
    <location>
        <begin position="28"/>
        <end position="160"/>
    </location>
</feature>